<evidence type="ECO:0000256" key="1">
    <source>
        <dbReference type="SAM" id="Phobius"/>
    </source>
</evidence>
<keyword evidence="1" id="KW-1133">Transmembrane helix</keyword>
<evidence type="ECO:0000313" key="3">
    <source>
        <dbReference type="Proteomes" id="UP000054845"/>
    </source>
</evidence>
<keyword evidence="1" id="KW-0472">Membrane</keyword>
<proteinExistence type="predicted"/>
<reference evidence="3" key="1">
    <citation type="submission" date="2014-09" db="EMBL/GenBank/DDBJ databases">
        <authorList>
            <person name="Sharma Rahul"/>
            <person name="Thines Marco"/>
        </authorList>
    </citation>
    <scope>NUCLEOTIDE SEQUENCE [LARGE SCALE GENOMIC DNA]</scope>
</reference>
<name>A0A0P1BSW5_9BASI</name>
<dbReference type="EMBL" id="CCYA01000389">
    <property type="protein sequence ID" value="CEH19563.1"/>
    <property type="molecule type" value="Genomic_DNA"/>
</dbReference>
<keyword evidence="1" id="KW-0812">Transmembrane</keyword>
<keyword evidence="3" id="KW-1185">Reference proteome</keyword>
<dbReference type="AlphaFoldDB" id="A0A0P1BSW5"/>
<organism evidence="2 3">
    <name type="scientific">Ceraceosorus bombacis</name>
    <dbReference type="NCBI Taxonomy" id="401625"/>
    <lineage>
        <taxon>Eukaryota</taxon>
        <taxon>Fungi</taxon>
        <taxon>Dikarya</taxon>
        <taxon>Basidiomycota</taxon>
        <taxon>Ustilaginomycotina</taxon>
        <taxon>Exobasidiomycetes</taxon>
        <taxon>Ceraceosorales</taxon>
        <taxon>Ceraceosoraceae</taxon>
        <taxon>Ceraceosorus</taxon>
    </lineage>
</organism>
<evidence type="ECO:0000313" key="2">
    <source>
        <dbReference type="EMBL" id="CEH19563.1"/>
    </source>
</evidence>
<sequence length="186" mass="21333">MDKRPDDPRTASHTIEMVNELRNGFKQGSPCAQHTMHPLDECYRITSPHAISSSLTTTSRYPHRPPLQLMMRWLSAVQYPTARTWLVMFVGAIILSQVLEDVEWRQRFLAYGDGLGVQGQRSKEVMRTFHHKRLWESTRRQFQLVTCSSSPCTSLLVFSFSSTVPVISCLPYLLTILLLSQHTLIV</sequence>
<protein>
    <submittedName>
        <fullName evidence="2">Uncharacterized protein</fullName>
    </submittedName>
</protein>
<accession>A0A0P1BSW5</accession>
<feature type="transmembrane region" description="Helical" evidence="1">
    <location>
        <begin position="155"/>
        <end position="179"/>
    </location>
</feature>
<dbReference type="Proteomes" id="UP000054845">
    <property type="component" value="Unassembled WGS sequence"/>
</dbReference>